<reference evidence="2 4" key="1">
    <citation type="submission" date="2020-08" db="EMBL/GenBank/DDBJ databases">
        <title>Genomic Encyclopedia of Type Strains, Phase IV (KMG-IV): sequencing the most valuable type-strain genomes for metagenomic binning, comparative biology and taxonomic classification.</title>
        <authorList>
            <person name="Goeker M."/>
        </authorList>
    </citation>
    <scope>NUCLEOTIDE SEQUENCE [LARGE SCALE GENOMIC DNA]</scope>
    <source>
        <strain evidence="2 4">DSM 26963</strain>
    </source>
</reference>
<dbReference type="Proteomes" id="UP000521313">
    <property type="component" value="Unassembled WGS sequence"/>
</dbReference>
<dbReference type="EMBL" id="JACJLU010000001">
    <property type="protein sequence ID" value="MBM6830694.1"/>
    <property type="molecule type" value="Genomic_DNA"/>
</dbReference>
<sequence length="97" mass="11397">MKITVNIEEVAQGAAYLKQKSSQYQQMIEQIYARMHQMQAVWHGSDHQAFINQLDQFRPHLQKLTNVIDEYAQYLSQSARLYQQVQEDRVAKARTLA</sequence>
<dbReference type="AlphaFoldDB" id="A0A7W8FYG7"/>
<evidence type="ECO:0000256" key="1">
    <source>
        <dbReference type="RuleBase" id="RU362001"/>
    </source>
</evidence>
<dbReference type="RefSeq" id="WP_183375025.1">
    <property type="nucleotide sequence ID" value="NZ_CALVCN010000001.1"/>
</dbReference>
<gene>
    <name evidence="3" type="ORF">H5982_01030</name>
    <name evidence="2" type="ORF">HNQ43_000808</name>
</gene>
<keyword evidence="5" id="KW-1185">Reference proteome</keyword>
<dbReference type="SUPFAM" id="SSF140453">
    <property type="entry name" value="EsxAB dimer-like"/>
    <property type="match status" value="1"/>
</dbReference>
<organism evidence="2 4">
    <name type="scientific">Faecalicoccus acidiformans</name>
    <dbReference type="NCBI Taxonomy" id="915173"/>
    <lineage>
        <taxon>Bacteria</taxon>
        <taxon>Bacillati</taxon>
        <taxon>Bacillota</taxon>
        <taxon>Erysipelotrichia</taxon>
        <taxon>Erysipelotrichales</taxon>
        <taxon>Erysipelotrichaceae</taxon>
        <taxon>Faecalicoccus</taxon>
    </lineage>
</organism>
<name>A0A7W8FYG7_9FIRM</name>
<comment type="caution">
    <text evidence="2">The sequence shown here is derived from an EMBL/GenBank/DDBJ whole genome shotgun (WGS) entry which is preliminary data.</text>
</comment>
<evidence type="ECO:0000313" key="4">
    <source>
        <dbReference type="Proteomes" id="UP000521313"/>
    </source>
</evidence>
<dbReference type="Proteomes" id="UP000775500">
    <property type="component" value="Unassembled WGS sequence"/>
</dbReference>
<dbReference type="Pfam" id="PF06013">
    <property type="entry name" value="WXG100"/>
    <property type="match status" value="1"/>
</dbReference>
<reference evidence="3 5" key="3">
    <citation type="journal article" date="2021" name="Sci. Rep.">
        <title>The distribution of antibiotic resistance genes in chicken gut microbiota commensals.</title>
        <authorList>
            <person name="Juricova H."/>
            <person name="Matiasovicova J."/>
            <person name="Kubasova T."/>
            <person name="Cejkova D."/>
            <person name="Rychlik I."/>
        </authorList>
    </citation>
    <scope>NUCLEOTIDE SEQUENCE [LARGE SCALE GENOMIC DNA]</scope>
    <source>
        <strain evidence="3 5">An423</strain>
    </source>
</reference>
<protein>
    <recommendedName>
        <fullName evidence="1">ESAT-6-like protein</fullName>
    </recommendedName>
</protein>
<comment type="similarity">
    <text evidence="1">Belongs to the WXG100 family.</text>
</comment>
<evidence type="ECO:0000313" key="3">
    <source>
        <dbReference type="EMBL" id="MBM6830694.1"/>
    </source>
</evidence>
<proteinExistence type="inferred from homology"/>
<dbReference type="Gene3D" id="1.10.287.1060">
    <property type="entry name" value="ESAT-6-like"/>
    <property type="match status" value="1"/>
</dbReference>
<evidence type="ECO:0000313" key="5">
    <source>
        <dbReference type="Proteomes" id="UP000775500"/>
    </source>
</evidence>
<accession>A0A7W8FYG7</accession>
<dbReference type="InterPro" id="IPR036689">
    <property type="entry name" value="ESAT-6-like_sf"/>
</dbReference>
<dbReference type="InterPro" id="IPR010310">
    <property type="entry name" value="T7SS_ESAT-6-like"/>
</dbReference>
<dbReference type="EMBL" id="JACHHD010000006">
    <property type="protein sequence ID" value="MBB5184765.1"/>
    <property type="molecule type" value="Genomic_DNA"/>
</dbReference>
<dbReference type="NCBIfam" id="TIGR03930">
    <property type="entry name" value="WXG100_ESAT6"/>
    <property type="match status" value="1"/>
</dbReference>
<evidence type="ECO:0000313" key="2">
    <source>
        <dbReference type="EMBL" id="MBB5184765.1"/>
    </source>
</evidence>
<reference evidence="3" key="2">
    <citation type="submission" date="2020-08" db="EMBL/GenBank/DDBJ databases">
        <authorList>
            <person name="Cejkova D."/>
            <person name="Kubasova T."/>
            <person name="Jahodarova E."/>
            <person name="Rychlik I."/>
        </authorList>
    </citation>
    <scope>NUCLEOTIDE SEQUENCE</scope>
    <source>
        <strain evidence="3">An423</strain>
    </source>
</reference>